<name>A0A3B1CHC2_9ZZZZ</name>
<dbReference type="EMBL" id="UOGA01000264">
    <property type="protein sequence ID" value="VAX24163.1"/>
    <property type="molecule type" value="Genomic_DNA"/>
</dbReference>
<feature type="domain" description="YrdC-like" evidence="1">
    <location>
        <begin position="13"/>
        <end position="198"/>
    </location>
</feature>
<evidence type="ECO:0000313" key="2">
    <source>
        <dbReference type="EMBL" id="VAX24163.1"/>
    </source>
</evidence>
<dbReference type="PANTHER" id="PTHR42828:SF3">
    <property type="entry name" value="THREONYLCARBAMOYL-AMP SYNTHASE"/>
    <property type="match status" value="1"/>
</dbReference>
<dbReference type="AlphaFoldDB" id="A0A3B1CHC2"/>
<gene>
    <name evidence="2" type="ORF">MNBD_NITROSPINAE04-1971</name>
</gene>
<proteinExistence type="predicted"/>
<dbReference type="InterPro" id="IPR052532">
    <property type="entry name" value="SUA5_domain"/>
</dbReference>
<dbReference type="Pfam" id="PF01300">
    <property type="entry name" value="Sua5_yciO_yrdC"/>
    <property type="match status" value="1"/>
</dbReference>
<protein>
    <submittedName>
        <fullName evidence="2">Hypothetical YciO protein, TsaC/YrdC paralog</fullName>
    </submittedName>
</protein>
<dbReference type="GO" id="GO:0003725">
    <property type="term" value="F:double-stranded RNA binding"/>
    <property type="evidence" value="ECO:0007669"/>
    <property type="project" value="InterPro"/>
</dbReference>
<dbReference type="NCBIfam" id="TIGR00057">
    <property type="entry name" value="L-threonylcarbamoyladenylate synthase"/>
    <property type="match status" value="1"/>
</dbReference>
<dbReference type="Gene3D" id="3.90.870.10">
    <property type="entry name" value="DHBP synthase"/>
    <property type="match status" value="1"/>
</dbReference>
<sequence>MKTIHLDPDKISYRQLRNAGDALLEGAVIVYPTDTIYGLGCDIYAKDAVKKIYALKKRDLSKPFSFICGDVSQISEFAFLSNWGYKLLKKSLPGPYTFILEARKTNIPKKMLGKRNTIGVRIPDHPVCRELVRLTGRPVLTTSVNISGEGSLTDPSMLPEKFSSRIDLALSIGPLVSEPSTVIDLTGDEPVLIRHGKGELLW</sequence>
<dbReference type="PANTHER" id="PTHR42828">
    <property type="entry name" value="DHBP SYNTHASE RIBB-LIKE ALPHA/BETA DOMAIN-CONTAINING PROTEIN"/>
    <property type="match status" value="1"/>
</dbReference>
<reference evidence="2" key="1">
    <citation type="submission" date="2018-06" db="EMBL/GenBank/DDBJ databases">
        <authorList>
            <person name="Zhirakovskaya E."/>
        </authorList>
    </citation>
    <scope>NUCLEOTIDE SEQUENCE</scope>
</reference>
<evidence type="ECO:0000259" key="1">
    <source>
        <dbReference type="PROSITE" id="PS51163"/>
    </source>
</evidence>
<dbReference type="SUPFAM" id="SSF55821">
    <property type="entry name" value="YrdC/RibB"/>
    <property type="match status" value="1"/>
</dbReference>
<dbReference type="InterPro" id="IPR017945">
    <property type="entry name" value="DHBP_synth_RibB-like_a/b_dom"/>
</dbReference>
<organism evidence="2">
    <name type="scientific">hydrothermal vent metagenome</name>
    <dbReference type="NCBI Taxonomy" id="652676"/>
    <lineage>
        <taxon>unclassified sequences</taxon>
        <taxon>metagenomes</taxon>
        <taxon>ecological metagenomes</taxon>
    </lineage>
</organism>
<dbReference type="InterPro" id="IPR006070">
    <property type="entry name" value="Sua5-like_dom"/>
</dbReference>
<accession>A0A3B1CHC2</accession>
<dbReference type="PROSITE" id="PS51163">
    <property type="entry name" value="YRDC"/>
    <property type="match status" value="1"/>
</dbReference>